<dbReference type="Proteomes" id="UP001060085">
    <property type="component" value="Linkage Group LG06"/>
</dbReference>
<keyword evidence="2" id="KW-1185">Reference proteome</keyword>
<protein>
    <submittedName>
        <fullName evidence="1">Uncharacterized protein</fullName>
    </submittedName>
</protein>
<evidence type="ECO:0000313" key="1">
    <source>
        <dbReference type="EMBL" id="KAI5655969.1"/>
    </source>
</evidence>
<accession>A0ACC0A5T7</accession>
<comment type="caution">
    <text evidence="1">The sequence shown here is derived from an EMBL/GenBank/DDBJ whole genome shotgun (WGS) entry which is preliminary data.</text>
</comment>
<sequence>MSSAALPLSSQFFTTAAAAQSSPSTSARFPQQTSSSLRISASFATTAERPRIVSNNSLYEILGIQMGATCQEIKTAYRRLARVLHPDVLASNGGREDSSTAANEFMEVHKAYATLSDPEKRADYDRLLFRQIRPYAGSVLSSATTYSSGYTRRNWETDQCW</sequence>
<gene>
    <name evidence="1" type="ORF">M9H77_24762</name>
</gene>
<proteinExistence type="predicted"/>
<reference evidence="2" key="1">
    <citation type="journal article" date="2023" name="Nat. Plants">
        <title>Single-cell RNA sequencing provides a high-resolution roadmap for understanding the multicellular compartmentation of specialized metabolism.</title>
        <authorList>
            <person name="Sun S."/>
            <person name="Shen X."/>
            <person name="Li Y."/>
            <person name="Li Y."/>
            <person name="Wang S."/>
            <person name="Li R."/>
            <person name="Zhang H."/>
            <person name="Shen G."/>
            <person name="Guo B."/>
            <person name="Wei J."/>
            <person name="Xu J."/>
            <person name="St-Pierre B."/>
            <person name="Chen S."/>
            <person name="Sun C."/>
        </authorList>
    </citation>
    <scope>NUCLEOTIDE SEQUENCE [LARGE SCALE GENOMIC DNA]</scope>
</reference>
<dbReference type="EMBL" id="CM044706">
    <property type="protein sequence ID" value="KAI5655969.1"/>
    <property type="molecule type" value="Genomic_DNA"/>
</dbReference>
<name>A0ACC0A5T7_CATRO</name>
<organism evidence="1 2">
    <name type="scientific">Catharanthus roseus</name>
    <name type="common">Madagascar periwinkle</name>
    <name type="synonym">Vinca rosea</name>
    <dbReference type="NCBI Taxonomy" id="4058"/>
    <lineage>
        <taxon>Eukaryota</taxon>
        <taxon>Viridiplantae</taxon>
        <taxon>Streptophyta</taxon>
        <taxon>Embryophyta</taxon>
        <taxon>Tracheophyta</taxon>
        <taxon>Spermatophyta</taxon>
        <taxon>Magnoliopsida</taxon>
        <taxon>eudicotyledons</taxon>
        <taxon>Gunneridae</taxon>
        <taxon>Pentapetalae</taxon>
        <taxon>asterids</taxon>
        <taxon>lamiids</taxon>
        <taxon>Gentianales</taxon>
        <taxon>Apocynaceae</taxon>
        <taxon>Rauvolfioideae</taxon>
        <taxon>Vinceae</taxon>
        <taxon>Catharanthinae</taxon>
        <taxon>Catharanthus</taxon>
    </lineage>
</organism>
<evidence type="ECO:0000313" key="2">
    <source>
        <dbReference type="Proteomes" id="UP001060085"/>
    </source>
</evidence>